<sequence>MQTSKKYIGLYWLLFFVFLGLFLFSIAVRWEYMTMIIPFFCTFFVLAMDII</sequence>
<evidence type="ECO:0000256" key="1">
    <source>
        <dbReference type="SAM" id="Phobius"/>
    </source>
</evidence>
<keyword evidence="1" id="KW-0812">Transmembrane</keyword>
<protein>
    <submittedName>
        <fullName evidence="2">Uncharacterized protein</fullName>
    </submittedName>
</protein>
<accession>A0AAJ6BG77</accession>
<evidence type="ECO:0000313" key="3">
    <source>
        <dbReference type="Proteomes" id="UP001220610"/>
    </source>
</evidence>
<keyword evidence="1" id="KW-1133">Transmembrane helix</keyword>
<dbReference type="AlphaFoldDB" id="A0AAJ6BG77"/>
<reference evidence="2" key="1">
    <citation type="submission" date="2023-03" db="EMBL/GenBank/DDBJ databases">
        <title>Andean soil-derived lignocellulolytic bacterial consortium as a source of novel taxa and putative plastic-active enzymes.</title>
        <authorList>
            <person name="Diaz-Garcia L."/>
            <person name="Chuvochina M."/>
            <person name="Feuerriegel G."/>
            <person name="Bunk B."/>
            <person name="Sproer C."/>
            <person name="Streit W.R."/>
            <person name="Rodriguez L.M."/>
            <person name="Overmann J."/>
            <person name="Jimenez D.J."/>
        </authorList>
    </citation>
    <scope>NUCLEOTIDE SEQUENCE</scope>
    <source>
        <strain evidence="2">MAG 7</strain>
    </source>
</reference>
<feature type="transmembrane region" description="Helical" evidence="1">
    <location>
        <begin position="7"/>
        <end position="26"/>
    </location>
</feature>
<dbReference type="EMBL" id="CP119311">
    <property type="protein sequence ID" value="WEK34489.1"/>
    <property type="molecule type" value="Genomic_DNA"/>
</dbReference>
<evidence type="ECO:0000313" key="2">
    <source>
        <dbReference type="EMBL" id="WEK34489.1"/>
    </source>
</evidence>
<keyword evidence="1" id="KW-0472">Membrane</keyword>
<name>A0AAJ6BG77_9BACT</name>
<proteinExistence type="predicted"/>
<organism evidence="2 3">
    <name type="scientific">Candidatus Pseudobacter hemicellulosilyticus</name>
    <dbReference type="NCBI Taxonomy" id="3121375"/>
    <lineage>
        <taxon>Bacteria</taxon>
        <taxon>Pseudomonadati</taxon>
        <taxon>Bacteroidota</taxon>
        <taxon>Chitinophagia</taxon>
        <taxon>Chitinophagales</taxon>
        <taxon>Chitinophagaceae</taxon>
        <taxon>Pseudobacter</taxon>
    </lineage>
</organism>
<gene>
    <name evidence="2" type="ORF">P0Y53_18535</name>
</gene>
<feature type="transmembrane region" description="Helical" evidence="1">
    <location>
        <begin position="32"/>
        <end position="50"/>
    </location>
</feature>
<dbReference type="Proteomes" id="UP001220610">
    <property type="component" value="Chromosome"/>
</dbReference>